<protein>
    <submittedName>
        <fullName evidence="1">Uncharacterized protein</fullName>
    </submittedName>
</protein>
<evidence type="ECO:0000313" key="1">
    <source>
        <dbReference type="EMBL" id="KAH8038852.1"/>
    </source>
</evidence>
<evidence type="ECO:0000313" key="2">
    <source>
        <dbReference type="Proteomes" id="UP000821866"/>
    </source>
</evidence>
<proteinExistence type="predicted"/>
<dbReference type="EMBL" id="JABSTU010000001">
    <property type="protein sequence ID" value="KAH8038852.1"/>
    <property type="molecule type" value="Genomic_DNA"/>
</dbReference>
<comment type="caution">
    <text evidence="1">The sequence shown here is derived from an EMBL/GenBank/DDBJ whole genome shotgun (WGS) entry which is preliminary data.</text>
</comment>
<reference evidence="1" key="1">
    <citation type="journal article" date="2020" name="Cell">
        <title>Large-Scale Comparative Analyses of Tick Genomes Elucidate Their Genetic Diversity and Vector Capacities.</title>
        <authorList>
            <consortium name="Tick Genome and Microbiome Consortium (TIGMIC)"/>
            <person name="Jia N."/>
            <person name="Wang J."/>
            <person name="Shi W."/>
            <person name="Du L."/>
            <person name="Sun Y."/>
            <person name="Zhan W."/>
            <person name="Jiang J.F."/>
            <person name="Wang Q."/>
            <person name="Zhang B."/>
            <person name="Ji P."/>
            <person name="Bell-Sakyi L."/>
            <person name="Cui X.M."/>
            <person name="Yuan T.T."/>
            <person name="Jiang B.G."/>
            <person name="Yang W.F."/>
            <person name="Lam T.T."/>
            <person name="Chang Q.C."/>
            <person name="Ding S.J."/>
            <person name="Wang X.J."/>
            <person name="Zhu J.G."/>
            <person name="Ruan X.D."/>
            <person name="Zhao L."/>
            <person name="Wei J.T."/>
            <person name="Ye R.Z."/>
            <person name="Que T.C."/>
            <person name="Du C.H."/>
            <person name="Zhou Y.H."/>
            <person name="Cheng J.X."/>
            <person name="Dai P.F."/>
            <person name="Guo W.B."/>
            <person name="Han X.H."/>
            <person name="Huang E.J."/>
            <person name="Li L.F."/>
            <person name="Wei W."/>
            <person name="Gao Y.C."/>
            <person name="Liu J.Z."/>
            <person name="Shao H.Z."/>
            <person name="Wang X."/>
            <person name="Wang C.C."/>
            <person name="Yang T.C."/>
            <person name="Huo Q.B."/>
            <person name="Li W."/>
            <person name="Chen H.Y."/>
            <person name="Chen S.E."/>
            <person name="Zhou L.G."/>
            <person name="Ni X.B."/>
            <person name="Tian J.H."/>
            <person name="Sheng Y."/>
            <person name="Liu T."/>
            <person name="Pan Y.S."/>
            <person name="Xia L.Y."/>
            <person name="Li J."/>
            <person name="Zhao F."/>
            <person name="Cao W.C."/>
        </authorList>
    </citation>
    <scope>NUCLEOTIDE SEQUENCE</scope>
    <source>
        <strain evidence="1">Rmic-2018</strain>
    </source>
</reference>
<dbReference type="Proteomes" id="UP000821866">
    <property type="component" value="Chromosome 1"/>
</dbReference>
<sequence length="105" mass="12139">MTWGSLVLLDIAEPSRTVPRGTSEQYLFCRIVSACLKLRDTWWRSEFFLAKYFLRFLNRCQKARRVRSNQIRSSAEVRADPTVEPKLTKMDGLMYPPVPTRLGGG</sequence>
<name>A0A9J6EXA5_RHIMP</name>
<keyword evidence="2" id="KW-1185">Reference proteome</keyword>
<dbReference type="AlphaFoldDB" id="A0A9J6EXA5"/>
<organism evidence="1 2">
    <name type="scientific">Rhipicephalus microplus</name>
    <name type="common">Cattle tick</name>
    <name type="synonym">Boophilus microplus</name>
    <dbReference type="NCBI Taxonomy" id="6941"/>
    <lineage>
        <taxon>Eukaryota</taxon>
        <taxon>Metazoa</taxon>
        <taxon>Ecdysozoa</taxon>
        <taxon>Arthropoda</taxon>
        <taxon>Chelicerata</taxon>
        <taxon>Arachnida</taxon>
        <taxon>Acari</taxon>
        <taxon>Parasitiformes</taxon>
        <taxon>Ixodida</taxon>
        <taxon>Ixodoidea</taxon>
        <taxon>Ixodidae</taxon>
        <taxon>Rhipicephalinae</taxon>
        <taxon>Rhipicephalus</taxon>
        <taxon>Boophilus</taxon>
    </lineage>
</organism>
<reference evidence="1" key="2">
    <citation type="submission" date="2021-09" db="EMBL/GenBank/DDBJ databases">
        <authorList>
            <person name="Jia N."/>
            <person name="Wang J."/>
            <person name="Shi W."/>
            <person name="Du L."/>
            <person name="Sun Y."/>
            <person name="Zhan W."/>
            <person name="Jiang J."/>
            <person name="Wang Q."/>
            <person name="Zhang B."/>
            <person name="Ji P."/>
            <person name="Sakyi L.B."/>
            <person name="Cui X."/>
            <person name="Yuan T."/>
            <person name="Jiang B."/>
            <person name="Yang W."/>
            <person name="Lam T.T.-Y."/>
            <person name="Chang Q."/>
            <person name="Ding S."/>
            <person name="Wang X."/>
            <person name="Zhu J."/>
            <person name="Ruan X."/>
            <person name="Zhao L."/>
            <person name="Wei J."/>
            <person name="Que T."/>
            <person name="Du C."/>
            <person name="Cheng J."/>
            <person name="Dai P."/>
            <person name="Han X."/>
            <person name="Huang E."/>
            <person name="Gao Y."/>
            <person name="Liu J."/>
            <person name="Shao H."/>
            <person name="Ye R."/>
            <person name="Li L."/>
            <person name="Wei W."/>
            <person name="Wang X."/>
            <person name="Wang C."/>
            <person name="Huo Q."/>
            <person name="Li W."/>
            <person name="Guo W."/>
            <person name="Chen H."/>
            <person name="Chen S."/>
            <person name="Zhou L."/>
            <person name="Zhou L."/>
            <person name="Ni X."/>
            <person name="Tian J."/>
            <person name="Zhou Y."/>
            <person name="Sheng Y."/>
            <person name="Liu T."/>
            <person name="Pan Y."/>
            <person name="Xia L."/>
            <person name="Li J."/>
            <person name="Zhao F."/>
            <person name="Cao W."/>
        </authorList>
    </citation>
    <scope>NUCLEOTIDE SEQUENCE</scope>
    <source>
        <strain evidence="1">Rmic-2018</strain>
        <tissue evidence="1">Larvae</tissue>
    </source>
</reference>
<gene>
    <name evidence="1" type="ORF">HPB51_003445</name>
</gene>
<accession>A0A9J6EXA5</accession>